<dbReference type="KEGG" id="bcom:BAUCODRAFT_308930"/>
<evidence type="ECO:0000256" key="1">
    <source>
        <dbReference type="SAM" id="MobiDB-lite"/>
    </source>
</evidence>
<dbReference type="Proteomes" id="UP000011761">
    <property type="component" value="Unassembled WGS sequence"/>
</dbReference>
<dbReference type="AlphaFoldDB" id="M2LD41"/>
<dbReference type="HOGENOM" id="CLU_041458_0_1_1"/>
<feature type="compositionally biased region" description="Basic residues" evidence="1">
    <location>
        <begin position="54"/>
        <end position="68"/>
    </location>
</feature>
<reference evidence="2 3" key="1">
    <citation type="journal article" date="2012" name="PLoS Pathog.">
        <title>Diverse lifestyles and strategies of plant pathogenesis encoded in the genomes of eighteen Dothideomycetes fungi.</title>
        <authorList>
            <person name="Ohm R.A."/>
            <person name="Feau N."/>
            <person name="Henrissat B."/>
            <person name="Schoch C.L."/>
            <person name="Horwitz B.A."/>
            <person name="Barry K.W."/>
            <person name="Condon B.J."/>
            <person name="Copeland A.C."/>
            <person name="Dhillon B."/>
            <person name="Glaser F."/>
            <person name="Hesse C.N."/>
            <person name="Kosti I."/>
            <person name="LaButti K."/>
            <person name="Lindquist E.A."/>
            <person name="Lucas S."/>
            <person name="Salamov A.A."/>
            <person name="Bradshaw R.E."/>
            <person name="Ciuffetti L."/>
            <person name="Hamelin R.C."/>
            <person name="Kema G.H.J."/>
            <person name="Lawrence C."/>
            <person name="Scott J.A."/>
            <person name="Spatafora J.W."/>
            <person name="Turgeon B.G."/>
            <person name="de Wit P.J.G.M."/>
            <person name="Zhong S."/>
            <person name="Goodwin S.B."/>
            <person name="Grigoriev I.V."/>
        </authorList>
    </citation>
    <scope>NUCLEOTIDE SEQUENCE [LARGE SCALE GENOMIC DNA]</scope>
    <source>
        <strain evidence="2 3">UAMH 10762</strain>
    </source>
</reference>
<keyword evidence="3" id="KW-1185">Reference proteome</keyword>
<dbReference type="EMBL" id="KB445563">
    <property type="protein sequence ID" value="EMC91872.1"/>
    <property type="molecule type" value="Genomic_DNA"/>
</dbReference>
<dbReference type="OrthoDB" id="3886346at2759"/>
<sequence>MAENILICLEALLQEVPMWIADLDSILQQSKAKQTELLIERQPVVTSSEERSTSKHSRSSSLRSRRSQQRVAKQTAEEQTQGVAPLLRPQLPHLTDSDALRLSQRKRKTASVLSDHYSSPTKYRSRGMVVVYYDGDTQKRFEALVRAISVRRNAIRKEGMGPKGNTWSWVGSSSSGTSSNGEKDIDAELSRIAYDSPVRKERLADGKGDGSKMLDKIGVHLEKAQMLCERAAHQVLRDGDCAFELNQAKEHFAGAVGVAEQGLLKVKKTTAIPDGDAGERKDEAPLKVRAKDEKRGQDPAIVVTSTAFETPPPLPVEIRLESESDLEVDDSEGEADFAVDTTQLGRYQMRSTGLMAH</sequence>
<proteinExistence type="predicted"/>
<evidence type="ECO:0000313" key="2">
    <source>
        <dbReference type="EMBL" id="EMC91872.1"/>
    </source>
</evidence>
<dbReference type="RefSeq" id="XP_007681263.1">
    <property type="nucleotide sequence ID" value="XM_007683073.1"/>
</dbReference>
<organism evidence="2 3">
    <name type="scientific">Baudoinia panamericana (strain UAMH 10762)</name>
    <name type="common">Angels' share fungus</name>
    <name type="synonym">Baudoinia compniacensis (strain UAMH 10762)</name>
    <dbReference type="NCBI Taxonomy" id="717646"/>
    <lineage>
        <taxon>Eukaryota</taxon>
        <taxon>Fungi</taxon>
        <taxon>Dikarya</taxon>
        <taxon>Ascomycota</taxon>
        <taxon>Pezizomycotina</taxon>
        <taxon>Dothideomycetes</taxon>
        <taxon>Dothideomycetidae</taxon>
        <taxon>Mycosphaerellales</taxon>
        <taxon>Teratosphaeriaceae</taxon>
        <taxon>Baudoinia</taxon>
    </lineage>
</organism>
<evidence type="ECO:0000313" key="3">
    <source>
        <dbReference type="Proteomes" id="UP000011761"/>
    </source>
</evidence>
<name>M2LD41_BAUPA</name>
<dbReference type="OMA" id="ELAAFQF"/>
<accession>M2LD41</accession>
<protein>
    <submittedName>
        <fullName evidence="2">Uncharacterized protein</fullName>
    </submittedName>
</protein>
<gene>
    <name evidence="2" type="ORF">BAUCODRAFT_308930</name>
</gene>
<dbReference type="GeneID" id="19111332"/>
<dbReference type="STRING" id="717646.M2LD41"/>
<dbReference type="eggNOG" id="ENOG502S4MP">
    <property type="taxonomic scope" value="Eukaryota"/>
</dbReference>
<feature type="region of interest" description="Disordered" evidence="1">
    <location>
        <begin position="42"/>
        <end position="119"/>
    </location>
</feature>